<evidence type="ECO:0000313" key="1">
    <source>
        <dbReference type="EMBL" id="ODQ63828.1"/>
    </source>
</evidence>
<evidence type="ECO:0000313" key="2">
    <source>
        <dbReference type="Proteomes" id="UP000095009"/>
    </source>
</evidence>
<reference evidence="1 2" key="1">
    <citation type="journal article" date="2016" name="Proc. Natl. Acad. Sci. U.S.A.">
        <title>Comparative genomics of biotechnologically important yeasts.</title>
        <authorList>
            <person name="Riley R."/>
            <person name="Haridas S."/>
            <person name="Wolfe K.H."/>
            <person name="Lopes M.R."/>
            <person name="Hittinger C.T."/>
            <person name="Goeker M."/>
            <person name="Salamov A.A."/>
            <person name="Wisecaver J.H."/>
            <person name="Long T.M."/>
            <person name="Calvey C.H."/>
            <person name="Aerts A.L."/>
            <person name="Barry K.W."/>
            <person name="Choi C."/>
            <person name="Clum A."/>
            <person name="Coughlan A.Y."/>
            <person name="Deshpande S."/>
            <person name="Douglass A.P."/>
            <person name="Hanson S.J."/>
            <person name="Klenk H.-P."/>
            <person name="LaButti K.M."/>
            <person name="Lapidus A."/>
            <person name="Lindquist E.A."/>
            <person name="Lipzen A.M."/>
            <person name="Meier-Kolthoff J.P."/>
            <person name="Ohm R.A."/>
            <person name="Otillar R.P."/>
            <person name="Pangilinan J.L."/>
            <person name="Peng Y."/>
            <person name="Rokas A."/>
            <person name="Rosa C.A."/>
            <person name="Scheuner C."/>
            <person name="Sibirny A.A."/>
            <person name="Slot J.C."/>
            <person name="Stielow J.B."/>
            <person name="Sun H."/>
            <person name="Kurtzman C.P."/>
            <person name="Blackwell M."/>
            <person name="Grigoriev I.V."/>
            <person name="Jeffries T.W."/>
        </authorList>
    </citation>
    <scope>NUCLEOTIDE SEQUENCE [LARGE SCALE GENOMIC DNA]</scope>
    <source>
        <strain evidence="1 2">DSM 6958</strain>
    </source>
</reference>
<name>A0A1E3PEM9_9ASCO</name>
<dbReference type="STRING" id="857566.A0A1E3PEM9"/>
<keyword evidence="2" id="KW-1185">Reference proteome</keyword>
<proteinExistence type="predicted"/>
<dbReference type="AlphaFoldDB" id="A0A1E3PEM9"/>
<sequence>MVKTIYIARHAFRANWVADYDPQSSLPTGIAGDIALARPYGLEQSAQLAEYLNTLDPAIQRVYSSPFVRCIETCKPFVEKIKVPIFIENGVSEWYRPDRKGGIPIPAKKEKLAEIFSKDLINVDYNPVLFPSPKGETFEELKTRVRNFFTQFIRNLNENESELETILITTHAATKIILAKHLVGDENATINCGTCSVDKYIIKPDVQGSNPGDWICLDQGYTDFLTNGEEMNWTFENFYEVGTEKDLDARRRASGGKLLSERDSRCNERIR</sequence>
<dbReference type="Pfam" id="PF00300">
    <property type="entry name" value="His_Phos_1"/>
    <property type="match status" value="1"/>
</dbReference>
<dbReference type="InterPro" id="IPR013078">
    <property type="entry name" value="His_Pase_superF_clade-1"/>
</dbReference>
<dbReference type="CDD" id="cd07067">
    <property type="entry name" value="HP_PGM_like"/>
    <property type="match status" value="1"/>
</dbReference>
<dbReference type="InterPro" id="IPR051710">
    <property type="entry name" value="Phosphatase_SH3-domain"/>
</dbReference>
<dbReference type="InterPro" id="IPR029033">
    <property type="entry name" value="His_PPase_superfam"/>
</dbReference>
<protein>
    <submittedName>
        <fullName evidence="1">Phosphoglycerate mutase-like protein</fullName>
    </submittedName>
</protein>
<accession>A0A1E3PEM9</accession>
<dbReference type="EMBL" id="KV454413">
    <property type="protein sequence ID" value="ODQ63828.1"/>
    <property type="molecule type" value="Genomic_DNA"/>
</dbReference>
<dbReference type="SUPFAM" id="SSF53254">
    <property type="entry name" value="Phosphoglycerate mutase-like"/>
    <property type="match status" value="1"/>
</dbReference>
<dbReference type="OrthoDB" id="414418at2759"/>
<gene>
    <name evidence="1" type="ORF">NADFUDRAFT_71485</name>
</gene>
<dbReference type="Gene3D" id="3.40.50.1240">
    <property type="entry name" value="Phosphoglycerate mutase-like"/>
    <property type="match status" value="1"/>
</dbReference>
<organism evidence="1 2">
    <name type="scientific">Nadsonia fulvescens var. elongata DSM 6958</name>
    <dbReference type="NCBI Taxonomy" id="857566"/>
    <lineage>
        <taxon>Eukaryota</taxon>
        <taxon>Fungi</taxon>
        <taxon>Dikarya</taxon>
        <taxon>Ascomycota</taxon>
        <taxon>Saccharomycotina</taxon>
        <taxon>Dipodascomycetes</taxon>
        <taxon>Dipodascales</taxon>
        <taxon>Dipodascales incertae sedis</taxon>
        <taxon>Nadsonia</taxon>
    </lineage>
</organism>
<dbReference type="PANTHER" id="PTHR16469">
    <property type="entry name" value="UBIQUITIN-ASSOCIATED AND SH3 DOMAIN-CONTAINING BA-RELATED"/>
    <property type="match status" value="1"/>
</dbReference>
<dbReference type="PANTHER" id="PTHR16469:SF51">
    <property type="entry name" value="TRANSCRIPTION FACTOR TAU 55 KDA SUBUNIT"/>
    <property type="match status" value="1"/>
</dbReference>
<dbReference type="Proteomes" id="UP000095009">
    <property type="component" value="Unassembled WGS sequence"/>
</dbReference>